<accession>B7BEX0</accession>
<sequence length="50" mass="5665">MLHVTDLIVNFALVRQRKILLLKPNKRKGKEHGTTEESAKGKRACAHQKA</sequence>
<feature type="region of interest" description="Disordered" evidence="1">
    <location>
        <begin position="25"/>
        <end position="50"/>
    </location>
</feature>
<evidence type="ECO:0000313" key="3">
    <source>
        <dbReference type="Proteomes" id="UP000005510"/>
    </source>
</evidence>
<evidence type="ECO:0000256" key="1">
    <source>
        <dbReference type="SAM" id="MobiDB-lite"/>
    </source>
</evidence>
<reference evidence="2 3" key="1">
    <citation type="submission" date="2008-10" db="EMBL/GenBank/DDBJ databases">
        <title>Draft genome sequence of Parabacteroides johnsonii (DSM 18315).</title>
        <authorList>
            <person name="Sudarsanam P."/>
            <person name="Ley R."/>
            <person name="Guruge J."/>
            <person name="Turnbaugh P.J."/>
            <person name="Mahowald M."/>
            <person name="Liep D."/>
            <person name="Gordon J."/>
        </authorList>
    </citation>
    <scope>NUCLEOTIDE SEQUENCE [LARGE SCALE GENOMIC DNA]</scope>
    <source>
        <strain evidence="2 3">DSM 18315</strain>
    </source>
</reference>
<protein>
    <submittedName>
        <fullName evidence="2">Uncharacterized protein</fullName>
    </submittedName>
</protein>
<name>B7BEX0_9BACT</name>
<organism evidence="2 3">
    <name type="scientific">Parabacteroides johnsonii DSM 18315</name>
    <dbReference type="NCBI Taxonomy" id="537006"/>
    <lineage>
        <taxon>Bacteria</taxon>
        <taxon>Pseudomonadati</taxon>
        <taxon>Bacteroidota</taxon>
        <taxon>Bacteroidia</taxon>
        <taxon>Bacteroidales</taxon>
        <taxon>Tannerellaceae</taxon>
        <taxon>Parabacteroides</taxon>
    </lineage>
</organism>
<feature type="compositionally biased region" description="Basic residues" evidence="1">
    <location>
        <begin position="41"/>
        <end position="50"/>
    </location>
</feature>
<dbReference type="Proteomes" id="UP000005510">
    <property type="component" value="Unassembled WGS sequence"/>
</dbReference>
<comment type="caution">
    <text evidence="2">The sequence shown here is derived from an EMBL/GenBank/DDBJ whole genome shotgun (WGS) entry which is preliminary data.</text>
</comment>
<dbReference type="EMBL" id="ABYH01000376">
    <property type="protein sequence ID" value="EEC95039.1"/>
    <property type="molecule type" value="Genomic_DNA"/>
</dbReference>
<dbReference type="AlphaFoldDB" id="B7BEX0"/>
<feature type="compositionally biased region" description="Basic and acidic residues" evidence="1">
    <location>
        <begin position="31"/>
        <end position="40"/>
    </location>
</feature>
<gene>
    <name evidence="2" type="ORF">PRABACTJOHN_03599</name>
</gene>
<proteinExistence type="predicted"/>
<dbReference type="STRING" id="537006.PRABACTJOHN_03599"/>
<dbReference type="HOGENOM" id="CLU_3120798_0_0_10"/>
<evidence type="ECO:0000313" key="2">
    <source>
        <dbReference type="EMBL" id="EEC95039.1"/>
    </source>
</evidence>
<reference evidence="2 3" key="2">
    <citation type="submission" date="2008-10" db="EMBL/GenBank/DDBJ databases">
        <authorList>
            <person name="Fulton L."/>
            <person name="Clifton S."/>
            <person name="Fulton B."/>
            <person name="Xu J."/>
            <person name="Minx P."/>
            <person name="Pepin K.H."/>
            <person name="Johnson M."/>
            <person name="Bhonagiri V."/>
            <person name="Nash W.E."/>
            <person name="Mardis E.R."/>
            <person name="Wilson R.K."/>
        </authorList>
    </citation>
    <scope>NUCLEOTIDE SEQUENCE [LARGE SCALE GENOMIC DNA]</scope>
    <source>
        <strain evidence="2 3">DSM 18315</strain>
    </source>
</reference>